<evidence type="ECO:0000313" key="1">
    <source>
        <dbReference type="EMBL" id="JAS52442.1"/>
    </source>
</evidence>
<dbReference type="AlphaFoldDB" id="A0A1B6FQF5"/>
<proteinExistence type="predicted"/>
<protein>
    <submittedName>
        <fullName evidence="1">Uncharacterized protein</fullName>
    </submittedName>
</protein>
<dbReference type="EMBL" id="GECZ01017327">
    <property type="protein sequence ID" value="JAS52442.1"/>
    <property type="molecule type" value="Transcribed_RNA"/>
</dbReference>
<accession>A0A1B6FQF5</accession>
<feature type="non-terminal residue" evidence="1">
    <location>
        <position position="105"/>
    </location>
</feature>
<name>A0A1B6FQF5_9HEMI</name>
<gene>
    <name evidence="1" type="ORF">g.1255</name>
</gene>
<feature type="non-terminal residue" evidence="1">
    <location>
        <position position="1"/>
    </location>
</feature>
<sequence>LPGSNQFIADTLSRAALKCTEISVLSDFQVHSLTSSLPMTEEKRKLFQRYTEEDQETAIVKAYCKDGWPERKQDTPEAARHYWSQRLMISEEDGLLFLNHKLIVP</sequence>
<reference evidence="1" key="1">
    <citation type="submission" date="2015-11" db="EMBL/GenBank/DDBJ databases">
        <title>De novo transcriptome assembly of four potential Pierce s Disease insect vectors from Arizona vineyards.</title>
        <authorList>
            <person name="Tassone E.E."/>
        </authorList>
    </citation>
    <scope>NUCLEOTIDE SEQUENCE</scope>
</reference>
<organism evidence="1">
    <name type="scientific">Cuerna arida</name>
    <dbReference type="NCBI Taxonomy" id="1464854"/>
    <lineage>
        <taxon>Eukaryota</taxon>
        <taxon>Metazoa</taxon>
        <taxon>Ecdysozoa</taxon>
        <taxon>Arthropoda</taxon>
        <taxon>Hexapoda</taxon>
        <taxon>Insecta</taxon>
        <taxon>Pterygota</taxon>
        <taxon>Neoptera</taxon>
        <taxon>Paraneoptera</taxon>
        <taxon>Hemiptera</taxon>
        <taxon>Auchenorrhyncha</taxon>
        <taxon>Membracoidea</taxon>
        <taxon>Cicadellidae</taxon>
        <taxon>Cicadellinae</taxon>
        <taxon>Proconiini</taxon>
        <taxon>Cuerna</taxon>
    </lineage>
</organism>